<protein>
    <recommendedName>
        <fullName evidence="4">Serine hydroxymethyltransferase-like domain-containing protein</fullName>
    </recommendedName>
</protein>
<evidence type="ECO:0000313" key="5">
    <source>
        <dbReference type="EMBL" id="KAL3339551.1"/>
    </source>
</evidence>
<keyword evidence="3" id="KW-0663">Pyridoxal phosphate</keyword>
<dbReference type="PANTHER" id="PTHR11680:SF28">
    <property type="entry name" value="SERINE HYDROXYMETHYLTRANSFERASE, MITOCHONDRIAL"/>
    <property type="match status" value="1"/>
</dbReference>
<feature type="domain" description="Serine hydroxymethyltransferase-like" evidence="4">
    <location>
        <begin position="63"/>
        <end position="109"/>
    </location>
</feature>
<dbReference type="InterPro" id="IPR015424">
    <property type="entry name" value="PyrdxlP-dep_Trfase"/>
</dbReference>
<dbReference type="InterPro" id="IPR015421">
    <property type="entry name" value="PyrdxlP-dep_Trfase_major"/>
</dbReference>
<evidence type="ECO:0000256" key="2">
    <source>
        <dbReference type="ARBA" id="ARBA00001933"/>
    </source>
</evidence>
<dbReference type="AlphaFoldDB" id="A0ABD2S7H6"/>
<dbReference type="EMBL" id="JBJKTR010000016">
    <property type="protein sequence ID" value="KAL3339551.1"/>
    <property type="molecule type" value="Genomic_DNA"/>
</dbReference>
<evidence type="ECO:0000256" key="1">
    <source>
        <dbReference type="ARBA" id="ARBA00001528"/>
    </source>
</evidence>
<evidence type="ECO:0000259" key="4">
    <source>
        <dbReference type="Pfam" id="PF00464"/>
    </source>
</evidence>
<dbReference type="InterPro" id="IPR039429">
    <property type="entry name" value="SHMT-like_dom"/>
</dbReference>
<comment type="catalytic activity">
    <reaction evidence="1">
        <text>(6R)-5,10-methylene-5,6,7,8-tetrahydrofolate + glycine + H2O = (6S)-5,6,7,8-tetrahydrofolate + L-serine</text>
        <dbReference type="Rhea" id="RHEA:15481"/>
        <dbReference type="ChEBI" id="CHEBI:15377"/>
        <dbReference type="ChEBI" id="CHEBI:15636"/>
        <dbReference type="ChEBI" id="CHEBI:33384"/>
        <dbReference type="ChEBI" id="CHEBI:57305"/>
        <dbReference type="ChEBI" id="CHEBI:57453"/>
        <dbReference type="EC" id="2.1.2.1"/>
    </reaction>
</comment>
<accession>A0ABD2S7H6</accession>
<proteinExistence type="predicted"/>
<dbReference type="SUPFAM" id="SSF53383">
    <property type="entry name" value="PLP-dependent transferases"/>
    <property type="match status" value="1"/>
</dbReference>
<sequence length="111" mass="12561">MLLFRFTVREICKSLLYRFSSSSHIENCKLVLSQFRRNNSAKQDRVHLARFVEEESANRNTLTVCDKQKAILLENMAHISGLVAAGVIPSSFEYADLVTTNTHKSLHGPLP</sequence>
<comment type="cofactor">
    <cofactor evidence="2">
        <name>pyridoxal 5'-phosphate</name>
        <dbReference type="ChEBI" id="CHEBI:597326"/>
    </cofactor>
</comment>
<dbReference type="Pfam" id="PF00464">
    <property type="entry name" value="SHMT"/>
    <property type="match status" value="1"/>
</dbReference>
<comment type="caution">
    <text evidence="5">The sequence shown here is derived from an EMBL/GenBank/DDBJ whole genome shotgun (WGS) entry which is preliminary data.</text>
</comment>
<gene>
    <name evidence="5" type="ORF">AABB24_028244</name>
</gene>
<evidence type="ECO:0000256" key="3">
    <source>
        <dbReference type="ARBA" id="ARBA00022898"/>
    </source>
</evidence>
<dbReference type="PANTHER" id="PTHR11680">
    <property type="entry name" value="SERINE HYDROXYMETHYLTRANSFERASE"/>
    <property type="match status" value="1"/>
</dbReference>
<evidence type="ECO:0000313" key="6">
    <source>
        <dbReference type="Proteomes" id="UP001627284"/>
    </source>
</evidence>
<dbReference type="GO" id="GO:0004372">
    <property type="term" value="F:glycine hydroxymethyltransferase activity"/>
    <property type="evidence" value="ECO:0007669"/>
    <property type="project" value="UniProtKB-EC"/>
</dbReference>
<dbReference type="InterPro" id="IPR049943">
    <property type="entry name" value="Ser_HO-MeTrfase-like"/>
</dbReference>
<organism evidence="5 6">
    <name type="scientific">Solanum stoloniferum</name>
    <dbReference type="NCBI Taxonomy" id="62892"/>
    <lineage>
        <taxon>Eukaryota</taxon>
        <taxon>Viridiplantae</taxon>
        <taxon>Streptophyta</taxon>
        <taxon>Embryophyta</taxon>
        <taxon>Tracheophyta</taxon>
        <taxon>Spermatophyta</taxon>
        <taxon>Magnoliopsida</taxon>
        <taxon>eudicotyledons</taxon>
        <taxon>Gunneridae</taxon>
        <taxon>Pentapetalae</taxon>
        <taxon>asterids</taxon>
        <taxon>lamiids</taxon>
        <taxon>Solanales</taxon>
        <taxon>Solanaceae</taxon>
        <taxon>Solanoideae</taxon>
        <taxon>Solaneae</taxon>
        <taxon>Solanum</taxon>
    </lineage>
</organism>
<keyword evidence="6" id="KW-1185">Reference proteome</keyword>
<dbReference type="Proteomes" id="UP001627284">
    <property type="component" value="Unassembled WGS sequence"/>
</dbReference>
<dbReference type="Gene3D" id="3.40.640.10">
    <property type="entry name" value="Type I PLP-dependent aspartate aminotransferase-like (Major domain)"/>
    <property type="match status" value="1"/>
</dbReference>
<reference evidence="5 6" key="1">
    <citation type="submission" date="2024-05" db="EMBL/GenBank/DDBJ databases">
        <title>De novo assembly of an allotetraploid wild potato.</title>
        <authorList>
            <person name="Hosaka A.J."/>
        </authorList>
    </citation>
    <scope>NUCLEOTIDE SEQUENCE [LARGE SCALE GENOMIC DNA]</scope>
    <source>
        <tissue evidence="5">Young leaves</tissue>
    </source>
</reference>
<name>A0ABD2S7H6_9SOLN</name>